<dbReference type="EMBL" id="JBBMEW010000008">
    <property type="protein sequence ID" value="MEQ2527364.1"/>
    <property type="molecule type" value="Genomic_DNA"/>
</dbReference>
<evidence type="ECO:0000313" key="1">
    <source>
        <dbReference type="EMBL" id="MEQ2527364.1"/>
    </source>
</evidence>
<keyword evidence="2" id="KW-1185">Reference proteome</keyword>
<evidence type="ECO:0000313" key="2">
    <source>
        <dbReference type="Proteomes" id="UP001439875"/>
    </source>
</evidence>
<accession>A0ACC6SE57</accession>
<protein>
    <submittedName>
        <fullName evidence="1">Alpha/beta fold hydrolase</fullName>
    </submittedName>
</protein>
<sequence>MKEGYPVIAGAESFFLKGNKVGLLLSHGFMGTPQSVEYVGKKFSDLGYTVYAPRLAGHGTDYRDLENATYEDWFAELEKGYKLLKEHCSTIFVMGQSMGGTLALWLASKYKDIKGIVLINSALTLPSYEKWIGVSNPRYLDESPPDIKAEDVHEITYSKVPISSIHQLQALMGKTPELLPLINQPLLCFKSAVDHVVPPKNTDYIFDHVSSDEKEVVTLYNSYHVASLDNDRDQIILHTHRFIQEELSERVKKSS</sequence>
<proteinExistence type="predicted"/>
<dbReference type="Proteomes" id="UP001439875">
    <property type="component" value="Unassembled WGS sequence"/>
</dbReference>
<name>A0ACC6SE57_9BACI</name>
<gene>
    <name evidence="1" type="ORF">WMO40_11665</name>
</gene>
<comment type="caution">
    <text evidence="1">The sequence shown here is derived from an EMBL/GenBank/DDBJ whole genome shotgun (WGS) entry which is preliminary data.</text>
</comment>
<reference evidence="1" key="1">
    <citation type="submission" date="2024-03" db="EMBL/GenBank/DDBJ databases">
        <title>Human intestinal bacterial collection.</title>
        <authorList>
            <person name="Pauvert C."/>
            <person name="Hitch T.C.A."/>
            <person name="Clavel T."/>
        </authorList>
    </citation>
    <scope>NUCLEOTIDE SEQUENCE</scope>
    <source>
        <strain evidence="1">CLA-AA-H227</strain>
    </source>
</reference>
<keyword evidence="1" id="KW-0378">Hydrolase</keyword>
<organism evidence="1 2">
    <name type="scientific">Robertmurraya yapensis</name>
    <name type="common">ex Hitch et al 2024</name>
    <dbReference type="NCBI Taxonomy" id="3133160"/>
    <lineage>
        <taxon>Bacteria</taxon>
        <taxon>Bacillati</taxon>
        <taxon>Bacillota</taxon>
        <taxon>Bacilli</taxon>
        <taxon>Bacillales</taxon>
        <taxon>Bacillaceae</taxon>
        <taxon>Robertmurraya</taxon>
    </lineage>
</organism>